<evidence type="ECO:0000313" key="1">
    <source>
        <dbReference type="EMBL" id="MBA4452562.1"/>
    </source>
</evidence>
<accession>A0AC60VZ56</accession>
<evidence type="ECO:0000313" key="2">
    <source>
        <dbReference type="Proteomes" id="UP000559653"/>
    </source>
</evidence>
<sequence>MKHTTLPVMLPGVLLIIAGLLIMPATNGEQLAFAESDSESTLKVSDKLKKNPLAMQIIAEMEAQKLRYKQLAEESVPKVIPTREQILIEENRKISEEMLQDDLESMKKEYLDFTPKNAFAKFVEKLNSSHHGIFWDQFDYLNAKVQLAIAAKKDVLENGGTFYEAQREYFKYASMPRLEMISYIQELNVKYGFADEDLQSNFDPNGKLPRFEEDKDAPCYGCENLESVDNSNSQSSGSEITEVNANAEIDPRAEIKYLQEKLSNLRQAFLKSENINEKKYLVDSLNDTVKKIQELTY</sequence>
<dbReference type="EMBL" id="JACEMZ010000030">
    <property type="protein sequence ID" value="MBA4452562.1"/>
    <property type="molecule type" value="Genomic_DNA"/>
</dbReference>
<organism evidence="1 2">
    <name type="scientific">Candidatus Nitrosomaritimum aestuariumsis</name>
    <dbReference type="NCBI Taxonomy" id="3342354"/>
    <lineage>
        <taxon>Archaea</taxon>
        <taxon>Nitrososphaerota</taxon>
        <taxon>Nitrososphaeria</taxon>
        <taxon>Nitrosopumilales</taxon>
        <taxon>Nitrosopumilaceae</taxon>
        <taxon>Candidatus Nitrosomaritimum</taxon>
    </lineage>
</organism>
<name>A0AC60VZ56_9ARCH</name>
<reference evidence="1 2" key="1">
    <citation type="journal article" date="2020" name="Appl. Environ. Microbiol.">
        <title>Genomic Characteristics of a Novel Species of Ammonia-Oxidizing Archaea from the Jiulong River Estuary.</title>
        <authorList>
            <person name="Zou D."/>
            <person name="Wan R."/>
            <person name="Han L."/>
            <person name="Xu M.N."/>
            <person name="Liu Y."/>
            <person name="Liu H."/>
            <person name="Kao S.J."/>
            <person name="Li M."/>
        </authorList>
    </citation>
    <scope>NUCLEOTIDE SEQUENCE [LARGE SCALE GENOMIC DNA]</scope>
    <source>
        <strain evidence="1">W1bin1</strain>
    </source>
</reference>
<protein>
    <submittedName>
        <fullName evidence="1">Uncharacterized protein</fullName>
    </submittedName>
</protein>
<dbReference type="Proteomes" id="UP000559653">
    <property type="component" value="Unassembled WGS sequence"/>
</dbReference>
<gene>
    <name evidence="1" type="ORF">H2B03_05265</name>
</gene>
<proteinExistence type="predicted"/>
<comment type="caution">
    <text evidence="1">The sequence shown here is derived from an EMBL/GenBank/DDBJ whole genome shotgun (WGS) entry which is preliminary data.</text>
</comment>